<name>A0A8K1XXU5_9MONO</name>
<feature type="compositionally biased region" description="Low complexity" evidence="1">
    <location>
        <begin position="461"/>
        <end position="474"/>
    </location>
</feature>
<reference evidence="2" key="1">
    <citation type="submission" date="2021-05" db="EMBL/GenBank/DDBJ databases">
        <authorList>
            <person name="Feng G."/>
        </authorList>
    </citation>
    <scope>NUCLEOTIDE SEQUENCE</scope>
    <source>
        <strain evidence="2">SBYYJFS75</strain>
    </source>
</reference>
<feature type="compositionally biased region" description="Basic and acidic residues" evidence="1">
    <location>
        <begin position="503"/>
        <end position="541"/>
    </location>
</feature>
<dbReference type="Proteomes" id="UP001269288">
    <property type="component" value="Segment"/>
</dbReference>
<sequence>MIRDMATYYPFKTDNSEKSIVWALDMYISSSYDVFLDIPNILRGFTGWVFYKEDKSIRGALAACVFKRAAAEGSFKASDIKSAPVANKITGCISRFKDSKSHFVREHPKDIHRGSLSDLKADVLKCKRDDLKLLFEDYALSHQWDVDSDVATKCKKCGKPGCASECKPSKAGAFDNFLSGVQGMIRSPNGQREQDQPIQTESISGEGNPTTGQQEEEEEEPQTSNNPPIDSIGEESEDADAPEGKDAADIAEGTKQGAVGVLEPSASLILTDKLPSALTREELLYYGVHKSDVEEIDIETPISELYNNPNTKYQAVHLIIEGFTKSIRKALSSKLERKEVWGDLPPEYKVKDLVRSDLDTSLTHHLLFRGGYELGFREGTSNAMGDINIRKLENDIRDVKEAIVAIQHSLSASICSKNRATTSPDLLNARMDVLETDMSILKEHLIPQSPKRATSPVARGSVSFSESSPESNSDISEEESGSKPKGMGAILKSARSKYSKSKYSSDSRSASEEEDDYKPKAKERQSKKKNQEREGPKKPDRQPVGFTF</sequence>
<gene>
    <name evidence="2" type="ORF">FMLXV2_gp2</name>
</gene>
<accession>A0A8K1XXU5</accession>
<feature type="compositionally biased region" description="Acidic residues" evidence="1">
    <location>
        <begin position="232"/>
        <end position="241"/>
    </location>
</feature>
<evidence type="ECO:0000256" key="1">
    <source>
        <dbReference type="SAM" id="MobiDB-lite"/>
    </source>
</evidence>
<evidence type="ECO:0000313" key="3">
    <source>
        <dbReference type="Proteomes" id="UP001269288"/>
    </source>
</evidence>
<proteinExistence type="predicted"/>
<feature type="region of interest" description="Disordered" evidence="1">
    <location>
        <begin position="182"/>
        <end position="246"/>
    </location>
</feature>
<evidence type="ECO:0000313" key="2">
    <source>
        <dbReference type="EMBL" id="UHM27676.1"/>
    </source>
</evidence>
<organism evidence="2 3">
    <name type="scientific">Fushun monolepta lauta xinmovirus 2</name>
    <dbReference type="NCBI Taxonomy" id="2905555"/>
    <lineage>
        <taxon>Viruses</taxon>
        <taxon>Riboviria</taxon>
        <taxon>Orthornavirae</taxon>
        <taxon>Negarnaviricota</taxon>
        <taxon>Haploviricotina</taxon>
        <taxon>Monjiviricetes</taxon>
        <taxon>Mononegavirales</taxon>
        <taxon>Xinmoviridae</taxon>
        <taxon>Laumovirus</taxon>
        <taxon>Laumovirus liaoningense</taxon>
    </lineage>
</organism>
<protein>
    <submittedName>
        <fullName evidence="2">Uncharacterized protein</fullName>
    </submittedName>
</protein>
<feature type="compositionally biased region" description="Polar residues" evidence="1">
    <location>
        <begin position="188"/>
        <end position="203"/>
    </location>
</feature>
<feature type="region of interest" description="Disordered" evidence="1">
    <location>
        <begin position="445"/>
        <end position="548"/>
    </location>
</feature>
<dbReference type="EMBL" id="MZ210031">
    <property type="protein sequence ID" value="UHM27676.1"/>
    <property type="molecule type" value="Viral_cRNA"/>
</dbReference>
<keyword evidence="3" id="KW-1185">Reference proteome</keyword>